<evidence type="ECO:0000313" key="6">
    <source>
        <dbReference type="WBParaSite" id="TCNE_0000100401-mRNA-1"/>
    </source>
</evidence>
<keyword evidence="5" id="KW-1185">Reference proteome</keyword>
<dbReference type="GO" id="GO:0004386">
    <property type="term" value="F:helicase activity"/>
    <property type="evidence" value="ECO:0007669"/>
    <property type="project" value="UniProtKB-KW"/>
</dbReference>
<keyword evidence="2" id="KW-0067">ATP-binding</keyword>
<protein>
    <submittedName>
        <fullName evidence="6">Helicase C-terminal domain-containing protein</fullName>
    </submittedName>
</protein>
<keyword evidence="1" id="KW-0378">Hydrolase</keyword>
<dbReference type="InterPro" id="IPR011709">
    <property type="entry name" value="DEAD-box_helicase_OB_fold"/>
</dbReference>
<proteinExistence type="predicted"/>
<dbReference type="AlphaFoldDB" id="A0A183TXN5"/>
<dbReference type="EMBL" id="UYWY01000623">
    <property type="protein sequence ID" value="VDM25293.1"/>
    <property type="molecule type" value="Genomic_DNA"/>
</dbReference>
<evidence type="ECO:0000313" key="5">
    <source>
        <dbReference type="Proteomes" id="UP000050794"/>
    </source>
</evidence>
<evidence type="ECO:0000256" key="1">
    <source>
        <dbReference type="ARBA" id="ARBA00022801"/>
    </source>
</evidence>
<dbReference type="Gene3D" id="1.20.120.1080">
    <property type="match status" value="1"/>
</dbReference>
<dbReference type="PANTHER" id="PTHR18934">
    <property type="entry name" value="ATP-DEPENDENT RNA HELICASE"/>
    <property type="match status" value="1"/>
</dbReference>
<dbReference type="PANTHER" id="PTHR18934:SF221">
    <property type="entry name" value="ATP-DEPENDENT RNA HELICASE DHX34-RELATED"/>
    <property type="match status" value="1"/>
</dbReference>
<dbReference type="InterPro" id="IPR001650">
    <property type="entry name" value="Helicase_C-like"/>
</dbReference>
<dbReference type="SMART" id="SM00847">
    <property type="entry name" value="HA2"/>
    <property type="match status" value="1"/>
</dbReference>
<evidence type="ECO:0000256" key="2">
    <source>
        <dbReference type="ARBA" id="ARBA00022806"/>
    </source>
</evidence>
<accession>A0A183TXN5</accession>
<keyword evidence="2" id="KW-0547">Nucleotide-binding</keyword>
<dbReference type="Pfam" id="PF24485">
    <property type="entry name" value="zf-C2H2_DHX34"/>
    <property type="match status" value="1"/>
</dbReference>
<dbReference type="SMART" id="SM00490">
    <property type="entry name" value="HELICc"/>
    <property type="match status" value="1"/>
</dbReference>
<dbReference type="GO" id="GO:0016787">
    <property type="term" value="F:hydrolase activity"/>
    <property type="evidence" value="ECO:0007669"/>
    <property type="project" value="UniProtKB-KW"/>
</dbReference>
<reference evidence="6" key="1">
    <citation type="submission" date="2016-06" db="UniProtKB">
        <authorList>
            <consortium name="WormBaseParasite"/>
        </authorList>
    </citation>
    <scope>IDENTIFICATION</scope>
</reference>
<name>A0A183TXN5_TOXCA</name>
<reference evidence="4 5" key="2">
    <citation type="submission" date="2018-11" db="EMBL/GenBank/DDBJ databases">
        <authorList>
            <consortium name="Pathogen Informatics"/>
        </authorList>
    </citation>
    <scope>NUCLEOTIDE SEQUENCE [LARGE SCALE GENOMIC DNA]</scope>
</reference>
<sequence length="638" mass="72584">MLVFLNGISEITTVAEALKVYAERTKRWIILMLHSTLSSEEQDKVFDVAPKGVRKCILSTNIAETSVTIDQIRFVVDSGKVNLVKFDSKTGMHSLREYWTSQASADQRKGRAGRTGPGVCYRLYSQEQFDRMDAFTISEIHRVSLESLAMQIVNMNVAFSPMDFPFIEKPNMVALEEAVAALWRQGVLEPGGATTLTALGKIIVTLPVEIPIAKVLVYGCVFDQVDVSLTIAASLSISTPFTSRSFREPDQLDRRRNIIEFVEEQRDRGDVRKWGRERGIDTQRIYEIGQLRRQFRELLEDGGLIEKNVGEDSRERRIKAGDRKRLGEMKRDARFEVKKRKVLKTDTHFDSIMDKEENEHSIMDNVQAMEFYLKNREGGMREVLRSHRLNDASSLVLKMLITAGVYPQYAILDQYNSYKLGNELFAHTRNKPFAVLHPNGCLALLPEALDYDRSDKGLSPYHQLIVFATFMETTKPFLCNSLRIPALMLLIVAKSVHCSEDEHCIVCDDFVQFKFVRAADFFAVAENAASIRRRLATSLARRLEGDTSADRSLCTNPNIEIGFVMPSGELLHELEDGTDFVPFGFFNDSAQDTKVEEDLQRSKAESANKSIEYFCDHCRKMLSFQSAIDILRHKRSHP</sequence>
<dbReference type="Pfam" id="PF07717">
    <property type="entry name" value="OB_NTP_bind"/>
    <property type="match status" value="1"/>
</dbReference>
<dbReference type="Gene3D" id="3.40.50.300">
    <property type="entry name" value="P-loop containing nucleotide triphosphate hydrolases"/>
    <property type="match status" value="1"/>
</dbReference>
<keyword evidence="2" id="KW-0347">Helicase</keyword>
<dbReference type="PROSITE" id="PS51194">
    <property type="entry name" value="HELICASE_CTER"/>
    <property type="match status" value="1"/>
</dbReference>
<dbReference type="InterPro" id="IPR027417">
    <property type="entry name" value="P-loop_NTPase"/>
</dbReference>
<dbReference type="InterPro" id="IPR007502">
    <property type="entry name" value="Helicase-assoc_dom"/>
</dbReference>
<evidence type="ECO:0000259" key="3">
    <source>
        <dbReference type="PROSITE" id="PS51194"/>
    </source>
</evidence>
<dbReference type="Pfam" id="PF00271">
    <property type="entry name" value="Helicase_C"/>
    <property type="match status" value="1"/>
</dbReference>
<feature type="domain" description="Helicase C-terminal" evidence="3">
    <location>
        <begin position="1"/>
        <end position="156"/>
    </location>
</feature>
<organism evidence="5 6">
    <name type="scientific">Toxocara canis</name>
    <name type="common">Canine roundworm</name>
    <dbReference type="NCBI Taxonomy" id="6265"/>
    <lineage>
        <taxon>Eukaryota</taxon>
        <taxon>Metazoa</taxon>
        <taxon>Ecdysozoa</taxon>
        <taxon>Nematoda</taxon>
        <taxon>Chromadorea</taxon>
        <taxon>Rhabditida</taxon>
        <taxon>Spirurina</taxon>
        <taxon>Ascaridomorpha</taxon>
        <taxon>Ascaridoidea</taxon>
        <taxon>Toxocaridae</taxon>
        <taxon>Toxocara</taxon>
    </lineage>
</organism>
<dbReference type="InterPro" id="IPR056382">
    <property type="entry name" value="DHX34_Znf-C2H2"/>
</dbReference>
<dbReference type="CDD" id="cd18791">
    <property type="entry name" value="SF2_C_RHA"/>
    <property type="match status" value="1"/>
</dbReference>
<evidence type="ECO:0000313" key="4">
    <source>
        <dbReference type="EMBL" id="VDM25293.1"/>
    </source>
</evidence>
<dbReference type="WBParaSite" id="TCNE_0000100401-mRNA-1">
    <property type="protein sequence ID" value="TCNE_0000100401-mRNA-1"/>
    <property type="gene ID" value="TCNE_0000100401"/>
</dbReference>
<dbReference type="Proteomes" id="UP000050794">
    <property type="component" value="Unassembled WGS sequence"/>
</dbReference>
<dbReference type="SUPFAM" id="SSF52540">
    <property type="entry name" value="P-loop containing nucleoside triphosphate hydrolases"/>
    <property type="match status" value="1"/>
</dbReference>
<gene>
    <name evidence="4" type="ORF">TCNE_LOCUS1005</name>
</gene>
<dbReference type="GO" id="GO:0003723">
    <property type="term" value="F:RNA binding"/>
    <property type="evidence" value="ECO:0007669"/>
    <property type="project" value="TreeGrafter"/>
</dbReference>